<dbReference type="EMBL" id="MKHE01000005">
    <property type="protein sequence ID" value="OWK14756.1"/>
    <property type="molecule type" value="Genomic_DNA"/>
</dbReference>
<dbReference type="Pfam" id="PF12780">
    <property type="entry name" value="AAA_8"/>
    <property type="match status" value="2"/>
</dbReference>
<dbReference type="PANTHER" id="PTHR46961:SF16">
    <property type="entry name" value="DYNEIN AXONEMAL HEAVY CHAIN 17-RELATED"/>
    <property type="match status" value="1"/>
</dbReference>
<dbReference type="GO" id="GO:0051959">
    <property type="term" value="F:dynein light intermediate chain binding"/>
    <property type="evidence" value="ECO:0007669"/>
    <property type="project" value="InterPro"/>
</dbReference>
<evidence type="ECO:0000256" key="2">
    <source>
        <dbReference type="SAM" id="MobiDB-lite"/>
    </source>
</evidence>
<dbReference type="InterPro" id="IPR026983">
    <property type="entry name" value="DHC"/>
</dbReference>
<organism evidence="5 6">
    <name type="scientific">Cervus elaphus hippelaphus</name>
    <name type="common">European red deer</name>
    <dbReference type="NCBI Taxonomy" id="46360"/>
    <lineage>
        <taxon>Eukaryota</taxon>
        <taxon>Metazoa</taxon>
        <taxon>Chordata</taxon>
        <taxon>Craniata</taxon>
        <taxon>Vertebrata</taxon>
        <taxon>Euteleostomi</taxon>
        <taxon>Mammalia</taxon>
        <taxon>Eutheria</taxon>
        <taxon>Laurasiatheria</taxon>
        <taxon>Artiodactyla</taxon>
        <taxon>Ruminantia</taxon>
        <taxon>Pecora</taxon>
        <taxon>Cervidae</taxon>
        <taxon>Cervinae</taxon>
        <taxon>Cervus</taxon>
    </lineage>
</organism>
<sequence>MLTISPLGQGLLFSTAEILKLPLDLVRLWLHEAERVYRDKMVDEKDQDTLRRVTIASTKKFFDDLGDELLFAKPNIFCHFAHGIGDPKYLPVTDLAPLNKLLVEVLDSYNEVNAVMNLVSPGLERAAVLFEDAVAHICRINRILESPRGNALLVGVGGSGKQSLSRLAAYISALDVFQITLKKGYGIPDLKLDLGAQYIKSAVKNVPSVFLMTDSQVAEEQFLVLINDLLASGEIPGLFTDDEVENIISSMRPQVKSLGLTDTREACWKFFIDKVRRHLKPEVKASISLFMSYVHTTVNEMSKVYLATERRYNYTTPKTFLEQIKLYQNLLAKKRMELVAKIERLENGLMKLQSTASQVRGGRGHGPRFRNLPPDV</sequence>
<dbReference type="Gene3D" id="3.40.50.300">
    <property type="entry name" value="P-loop containing nucleotide triphosphate hydrolases"/>
    <property type="match status" value="1"/>
</dbReference>
<proteinExistence type="inferred from homology"/>
<feature type="domain" description="Dynein heavy chain 3 AAA+ lid" evidence="4">
    <location>
        <begin position="6"/>
        <end position="72"/>
    </location>
</feature>
<dbReference type="PANTHER" id="PTHR46961">
    <property type="entry name" value="DYNEIN HEAVY CHAIN 1, AXONEMAL-LIKE PROTEIN"/>
    <property type="match status" value="1"/>
</dbReference>
<evidence type="ECO:0000259" key="4">
    <source>
        <dbReference type="Pfam" id="PF17857"/>
    </source>
</evidence>
<protein>
    <submittedName>
        <fullName evidence="5">Uncharacterized protein</fullName>
    </submittedName>
</protein>
<dbReference type="AlphaFoldDB" id="A0A212D9A4"/>
<evidence type="ECO:0000313" key="6">
    <source>
        <dbReference type="Proteomes" id="UP000242450"/>
    </source>
</evidence>
<evidence type="ECO:0000256" key="1">
    <source>
        <dbReference type="ARBA" id="ARBA00008887"/>
    </source>
</evidence>
<reference evidence="5 6" key="1">
    <citation type="journal article" date="2018" name="Mol. Genet. Genomics">
        <title>The red deer Cervus elaphus genome CerEla1.0: sequencing, annotating, genes, and chromosomes.</title>
        <authorList>
            <person name="Bana N.A."/>
            <person name="Nyiri A."/>
            <person name="Nagy J."/>
            <person name="Frank K."/>
            <person name="Nagy T."/>
            <person name="Steger V."/>
            <person name="Schiller M."/>
            <person name="Lakatos P."/>
            <person name="Sugar L."/>
            <person name="Horn P."/>
            <person name="Barta E."/>
            <person name="Orosz L."/>
        </authorList>
    </citation>
    <scope>NUCLEOTIDE SEQUENCE [LARGE SCALE GENOMIC DNA]</scope>
    <source>
        <strain evidence="5">Hungarian</strain>
    </source>
</reference>
<accession>A0A212D9A4</accession>
<dbReference type="InterPro" id="IPR024317">
    <property type="entry name" value="Dynein_heavy_chain_D4_dom"/>
</dbReference>
<feature type="domain" description="Dynein heavy chain AAA module D4" evidence="3">
    <location>
        <begin position="128"/>
        <end position="280"/>
    </location>
</feature>
<evidence type="ECO:0000313" key="5">
    <source>
        <dbReference type="EMBL" id="OWK14756.1"/>
    </source>
</evidence>
<dbReference type="Proteomes" id="UP000242450">
    <property type="component" value="Chromosome 5"/>
</dbReference>
<dbReference type="OrthoDB" id="10251809at2759"/>
<feature type="domain" description="Dynein heavy chain AAA module D4" evidence="3">
    <location>
        <begin position="282"/>
        <end position="330"/>
    </location>
</feature>
<dbReference type="InterPro" id="IPR027417">
    <property type="entry name" value="P-loop_NTPase"/>
</dbReference>
<dbReference type="Pfam" id="PF17857">
    <property type="entry name" value="AAA_lid_1"/>
    <property type="match status" value="1"/>
</dbReference>
<dbReference type="GO" id="GO:0045505">
    <property type="term" value="F:dynein intermediate chain binding"/>
    <property type="evidence" value="ECO:0007669"/>
    <property type="project" value="InterPro"/>
</dbReference>
<dbReference type="GO" id="GO:0030286">
    <property type="term" value="C:dynein complex"/>
    <property type="evidence" value="ECO:0007669"/>
    <property type="project" value="InterPro"/>
</dbReference>
<dbReference type="InterPro" id="IPR041589">
    <property type="entry name" value="DNAH3_AAA_lid_1"/>
</dbReference>
<dbReference type="Gene3D" id="1.10.287.2610">
    <property type="match status" value="1"/>
</dbReference>
<dbReference type="Gene3D" id="1.20.920.30">
    <property type="match status" value="1"/>
</dbReference>
<gene>
    <name evidence="5" type="ORF">Celaphus_00001573</name>
</gene>
<comment type="caution">
    <text evidence="5">The sequence shown here is derived from an EMBL/GenBank/DDBJ whole genome shotgun (WGS) entry which is preliminary data.</text>
</comment>
<comment type="similarity">
    <text evidence="1">Belongs to the dynein heavy chain family.</text>
</comment>
<name>A0A212D9A4_CEREH</name>
<evidence type="ECO:0000259" key="3">
    <source>
        <dbReference type="Pfam" id="PF12780"/>
    </source>
</evidence>
<dbReference type="SUPFAM" id="SSF52540">
    <property type="entry name" value="P-loop containing nucleoside triphosphate hydrolases"/>
    <property type="match status" value="1"/>
</dbReference>
<feature type="region of interest" description="Disordered" evidence="2">
    <location>
        <begin position="356"/>
        <end position="376"/>
    </location>
</feature>
<dbReference type="GO" id="GO:0007018">
    <property type="term" value="P:microtubule-based movement"/>
    <property type="evidence" value="ECO:0007669"/>
    <property type="project" value="InterPro"/>
</dbReference>
<keyword evidence="6" id="KW-1185">Reference proteome</keyword>